<comment type="caution">
    <text evidence="4">The sequence shown here is derived from an EMBL/GenBank/DDBJ whole genome shotgun (WGS) entry which is preliminary data.</text>
</comment>
<dbReference type="InterPro" id="IPR022655">
    <property type="entry name" value="DUF1553"/>
</dbReference>
<dbReference type="EMBL" id="DSVQ01000001">
    <property type="protein sequence ID" value="HGT37696.1"/>
    <property type="molecule type" value="Genomic_DNA"/>
</dbReference>
<feature type="chain" id="PRO_5028399081" evidence="1">
    <location>
        <begin position="32"/>
        <end position="556"/>
    </location>
</feature>
<dbReference type="PANTHER" id="PTHR35889">
    <property type="entry name" value="CYCLOINULO-OLIGOSACCHARIDE FRUCTANOTRANSFERASE-RELATED"/>
    <property type="match status" value="1"/>
</dbReference>
<feature type="domain" description="DUF1553" evidence="3">
    <location>
        <begin position="292"/>
        <end position="527"/>
    </location>
</feature>
<reference evidence="4" key="1">
    <citation type="journal article" date="2020" name="mSystems">
        <title>Genome- and Community-Level Interaction Insights into Carbon Utilization and Element Cycling Functions of Hydrothermarchaeota in Hydrothermal Sediment.</title>
        <authorList>
            <person name="Zhou Z."/>
            <person name="Liu Y."/>
            <person name="Xu W."/>
            <person name="Pan J."/>
            <person name="Luo Z.H."/>
            <person name="Li M."/>
        </authorList>
    </citation>
    <scope>NUCLEOTIDE SEQUENCE [LARGE SCALE GENOMIC DNA]</scope>
    <source>
        <strain evidence="4">SpSt-508</strain>
    </source>
</reference>
<organism evidence="4">
    <name type="scientific">Schlesneria paludicola</name>
    <dbReference type="NCBI Taxonomy" id="360056"/>
    <lineage>
        <taxon>Bacteria</taxon>
        <taxon>Pseudomonadati</taxon>
        <taxon>Planctomycetota</taxon>
        <taxon>Planctomycetia</taxon>
        <taxon>Planctomycetales</taxon>
        <taxon>Planctomycetaceae</taxon>
        <taxon>Schlesneria</taxon>
    </lineage>
</organism>
<sequence>MLWRSGRTWVYAVACAVAGMVLWLGNTPAEAAEPRFTTGSSDVLIDFINQQIRQGWADNDVEPSPVADDAEWIRRVYLDLVGHIPPLEAVEAFLADKDKAKRSKLIDQLLEDPGYVRNWTTIWTNHCIGQQTPRFVSREGMTKFFREAFGRNRPWKDVVTDLITAEGHYEQNGAVNYLLAQMQDNDDGVQLTAMTARLFLGMQVQCTQCHNHPFNDWKQDQFWQFNSFFRQTARQNHRKFNPQTGRMEDDYAEVLWRDFEGPVYFEKRNGLMQVAFPIYMGTEIDATGSTDRRKELARLITSGERPQLALAMVNRMWGHFFSFGFTRPVDDMGPHNPPTHPELLNRLADEFVKSGYDLKQLMRWITNSEAYNLTSRITRRNENDNPAAGETALFSHMYVKPMTAEQLYDSLIVATNAHRSGRSGWEQSERQRQQWLQQFVRAFGNDMAEESNSFDGTIPQALMMMNTNPRPEGDQPTLMSGAISLEPGSHLLELLSGPGADNVKIQKLFLTALSRMPTRSELSKFQAAVRASRDPRAVYQDIFWALLNSNEFILVH</sequence>
<evidence type="ECO:0000313" key="4">
    <source>
        <dbReference type="EMBL" id="HGT37696.1"/>
    </source>
</evidence>
<evidence type="ECO:0000259" key="2">
    <source>
        <dbReference type="Pfam" id="PF07583"/>
    </source>
</evidence>
<accession>A0A7C4LIU5</accession>
<dbReference type="Pfam" id="PF07587">
    <property type="entry name" value="PSD1"/>
    <property type="match status" value="1"/>
</dbReference>
<keyword evidence="1" id="KW-0732">Signal</keyword>
<gene>
    <name evidence="4" type="ORF">ENS64_00260</name>
</gene>
<dbReference type="PANTHER" id="PTHR35889:SF3">
    <property type="entry name" value="F-BOX DOMAIN-CONTAINING PROTEIN"/>
    <property type="match status" value="1"/>
</dbReference>
<name>A0A7C4LIU5_9PLAN</name>
<dbReference type="InterPro" id="IPR011444">
    <property type="entry name" value="DUF1549"/>
</dbReference>
<evidence type="ECO:0000259" key="3">
    <source>
        <dbReference type="Pfam" id="PF07587"/>
    </source>
</evidence>
<protein>
    <submittedName>
        <fullName evidence="4">DUF1549 domain-containing protein</fullName>
    </submittedName>
</protein>
<evidence type="ECO:0000256" key="1">
    <source>
        <dbReference type="SAM" id="SignalP"/>
    </source>
</evidence>
<dbReference type="Pfam" id="PF07583">
    <property type="entry name" value="PSCyt2"/>
    <property type="match status" value="1"/>
</dbReference>
<proteinExistence type="predicted"/>
<feature type="signal peptide" evidence="1">
    <location>
        <begin position="1"/>
        <end position="31"/>
    </location>
</feature>
<feature type="domain" description="DUF1549" evidence="2">
    <location>
        <begin position="48"/>
        <end position="233"/>
    </location>
</feature>
<dbReference type="AlphaFoldDB" id="A0A7C4LIU5"/>